<feature type="domain" description="D-apionate lactonase N-terminal" evidence="1">
    <location>
        <begin position="8"/>
        <end position="227"/>
    </location>
</feature>
<dbReference type="InterPro" id="IPR058788">
    <property type="entry name" value="ApnL_N"/>
</dbReference>
<proteinExistence type="predicted"/>
<dbReference type="RefSeq" id="WP_139927272.1">
    <property type="nucleotide sequence ID" value="NZ_CP040915.1"/>
</dbReference>
<dbReference type="Pfam" id="PF25837">
    <property type="entry name" value="Apionate_lact_N"/>
    <property type="match status" value="1"/>
</dbReference>
<name>A0A5B8C1B9_9MICO</name>
<evidence type="ECO:0000313" key="3">
    <source>
        <dbReference type="EMBL" id="QDC23830.1"/>
    </source>
</evidence>
<feature type="domain" description="D-apionate lactonase TIM barrel" evidence="2">
    <location>
        <begin position="278"/>
        <end position="529"/>
    </location>
</feature>
<sequence>MTERGGPLNLVAGAWTATLNPDGVLADIRFGGHLVLKALMVVVRDEAWGTVPGTVTVAPHHTDDGFDVRLAGEHVYGPVDFVWDGHVVGGPEGLEYRFDGRARTAFDSNRIGFVALHPLEPAGRPVGVLRVDDAWVQGQEGDVVVTESRFPADVVPHQPFVGVAGFVEHTPHGDVTIRFRGDTFETEDQRNWSDASFKTYSRPLAQPCPVHWQAGDETAQAVRLTAAAPGAFSPWPASSASTQPYPATATVVVDDVPARLPHVGVTVGPEDNPALLGAEIAALRPHHLRVDVHAGPGALRGGEVLTAAGRAGIPLQVAVHVDTDPARALGDLRQRLAGVDVASVAVFDATAPSTTTRAIDAVRGVLGTALGAVLILVGTDDNFAELNRNRLSLDDFEASAAVFSLNPGVHDIRSAAVLETVEAVPVMLATARSFVGGPVAVGPVSLRPRRNIYRAGVAIDRTGRDDGSVDERQHAAFAATWLIATLASLIAAGAQEVTVFELSGPRGLVDRPGGRRSPAFEVVRAVTAGTGALTCKTDDTRLAVVALTSRRDGDGRSTTTAPPTTTVLLANRSTDTVDVRIEPAGVSVILLPHGYAVADLPGAPSAHLEELP</sequence>
<dbReference type="Proteomes" id="UP000314616">
    <property type="component" value="Chromosome"/>
</dbReference>
<reference evidence="3 4" key="1">
    <citation type="submission" date="2019-05" db="EMBL/GenBank/DDBJ databases">
        <title>Georgenia *** sp. nov., and Georgenia *** sp. nov., isolated from the intestinal contents of plateau pika (Ochotona curzoniae) in the Qinghai-Tibet plateau of China.</title>
        <authorList>
            <person name="Tian Z."/>
        </authorList>
    </citation>
    <scope>NUCLEOTIDE SEQUENCE [LARGE SCALE GENOMIC DNA]</scope>
    <source>
        <strain evidence="3 4">Z443</strain>
    </source>
</reference>
<evidence type="ECO:0000259" key="2">
    <source>
        <dbReference type="Pfam" id="PF25838"/>
    </source>
</evidence>
<protein>
    <submittedName>
        <fullName evidence="3">Uncharacterized protein</fullName>
    </submittedName>
</protein>
<dbReference type="AlphaFoldDB" id="A0A5B8C1B9"/>
<organism evidence="3 4">
    <name type="scientific">Georgenia yuyongxinii</name>
    <dbReference type="NCBI Taxonomy" id="2589797"/>
    <lineage>
        <taxon>Bacteria</taxon>
        <taxon>Bacillati</taxon>
        <taxon>Actinomycetota</taxon>
        <taxon>Actinomycetes</taxon>
        <taxon>Micrococcales</taxon>
        <taxon>Bogoriellaceae</taxon>
        <taxon>Georgenia</taxon>
    </lineage>
</organism>
<evidence type="ECO:0000313" key="4">
    <source>
        <dbReference type="Proteomes" id="UP000314616"/>
    </source>
</evidence>
<dbReference type="InterPro" id="IPR058787">
    <property type="entry name" value="ApnL_M"/>
</dbReference>
<evidence type="ECO:0000259" key="1">
    <source>
        <dbReference type="Pfam" id="PF25837"/>
    </source>
</evidence>
<gene>
    <name evidence="3" type="ORF">FE374_03560</name>
</gene>
<accession>A0A5B8C1B9</accession>
<dbReference type="KEGG" id="gyu:FE374_03560"/>
<dbReference type="OrthoDB" id="931854at2"/>
<dbReference type="EMBL" id="CP040915">
    <property type="protein sequence ID" value="QDC23830.1"/>
    <property type="molecule type" value="Genomic_DNA"/>
</dbReference>
<dbReference type="Pfam" id="PF25838">
    <property type="entry name" value="Apionate_lact_M"/>
    <property type="match status" value="1"/>
</dbReference>